<feature type="region of interest" description="Disordered" evidence="1">
    <location>
        <begin position="1"/>
        <end position="46"/>
    </location>
</feature>
<protein>
    <submittedName>
        <fullName evidence="2">Uncharacterized protein</fullName>
    </submittedName>
</protein>
<name>A0A2Z7CUP5_9LAMI</name>
<evidence type="ECO:0000256" key="1">
    <source>
        <dbReference type="SAM" id="MobiDB-lite"/>
    </source>
</evidence>
<organism evidence="2 3">
    <name type="scientific">Dorcoceras hygrometricum</name>
    <dbReference type="NCBI Taxonomy" id="472368"/>
    <lineage>
        <taxon>Eukaryota</taxon>
        <taxon>Viridiplantae</taxon>
        <taxon>Streptophyta</taxon>
        <taxon>Embryophyta</taxon>
        <taxon>Tracheophyta</taxon>
        <taxon>Spermatophyta</taxon>
        <taxon>Magnoliopsida</taxon>
        <taxon>eudicotyledons</taxon>
        <taxon>Gunneridae</taxon>
        <taxon>Pentapetalae</taxon>
        <taxon>asterids</taxon>
        <taxon>lamiids</taxon>
        <taxon>Lamiales</taxon>
        <taxon>Gesneriaceae</taxon>
        <taxon>Didymocarpoideae</taxon>
        <taxon>Trichosporeae</taxon>
        <taxon>Loxocarpinae</taxon>
        <taxon>Dorcoceras</taxon>
    </lineage>
</organism>
<dbReference type="EMBL" id="KQ993865">
    <property type="protein sequence ID" value="KZV48409.1"/>
    <property type="molecule type" value="Genomic_DNA"/>
</dbReference>
<dbReference type="AlphaFoldDB" id="A0A2Z7CUP5"/>
<accession>A0A2Z7CUP5</accession>
<proteinExistence type="predicted"/>
<dbReference type="Proteomes" id="UP000250235">
    <property type="component" value="Unassembled WGS sequence"/>
</dbReference>
<evidence type="ECO:0000313" key="2">
    <source>
        <dbReference type="EMBL" id="KZV48409.1"/>
    </source>
</evidence>
<gene>
    <name evidence="2" type="ORF">F511_17118</name>
</gene>
<evidence type="ECO:0000313" key="3">
    <source>
        <dbReference type="Proteomes" id="UP000250235"/>
    </source>
</evidence>
<keyword evidence="3" id="KW-1185">Reference proteome</keyword>
<reference evidence="2 3" key="1">
    <citation type="journal article" date="2015" name="Proc. Natl. Acad. Sci. U.S.A.">
        <title>The resurrection genome of Boea hygrometrica: A blueprint for survival of dehydration.</title>
        <authorList>
            <person name="Xiao L."/>
            <person name="Yang G."/>
            <person name="Zhang L."/>
            <person name="Yang X."/>
            <person name="Zhao S."/>
            <person name="Ji Z."/>
            <person name="Zhou Q."/>
            <person name="Hu M."/>
            <person name="Wang Y."/>
            <person name="Chen M."/>
            <person name="Xu Y."/>
            <person name="Jin H."/>
            <person name="Xiao X."/>
            <person name="Hu G."/>
            <person name="Bao F."/>
            <person name="Hu Y."/>
            <person name="Wan P."/>
            <person name="Li L."/>
            <person name="Deng X."/>
            <person name="Kuang T."/>
            <person name="Xiang C."/>
            <person name="Zhu J.K."/>
            <person name="Oliver M.J."/>
            <person name="He Y."/>
        </authorList>
    </citation>
    <scope>NUCLEOTIDE SEQUENCE [LARGE SCALE GENOMIC DNA]</scope>
    <source>
        <strain evidence="3">cv. XS01</strain>
    </source>
</reference>
<sequence>MRDQRARCRPSSSRHRHASPRYARPALAPDEARPPSRVTSHHRMPPCEKEAPAFAFLVRPVRKSLALMRARGRGAAARGGGRWLYRNFGFFDLKN</sequence>